<dbReference type="EMBL" id="BKCJ011795199">
    <property type="protein sequence ID" value="GFD53507.1"/>
    <property type="molecule type" value="Genomic_DNA"/>
</dbReference>
<feature type="region of interest" description="Disordered" evidence="1">
    <location>
        <begin position="1"/>
        <end position="25"/>
    </location>
</feature>
<gene>
    <name evidence="2" type="ORF">Tci_925476</name>
</gene>
<dbReference type="AlphaFoldDB" id="A0A699X171"/>
<accession>A0A699X171</accession>
<feature type="non-terminal residue" evidence="2">
    <location>
        <position position="1"/>
    </location>
</feature>
<organism evidence="2">
    <name type="scientific">Tanacetum cinerariifolium</name>
    <name type="common">Dalmatian daisy</name>
    <name type="synonym">Chrysanthemum cinerariifolium</name>
    <dbReference type="NCBI Taxonomy" id="118510"/>
    <lineage>
        <taxon>Eukaryota</taxon>
        <taxon>Viridiplantae</taxon>
        <taxon>Streptophyta</taxon>
        <taxon>Embryophyta</taxon>
        <taxon>Tracheophyta</taxon>
        <taxon>Spermatophyta</taxon>
        <taxon>Magnoliopsida</taxon>
        <taxon>eudicotyledons</taxon>
        <taxon>Gunneridae</taxon>
        <taxon>Pentapetalae</taxon>
        <taxon>asterids</taxon>
        <taxon>campanulids</taxon>
        <taxon>Asterales</taxon>
        <taxon>Asteraceae</taxon>
        <taxon>Asteroideae</taxon>
        <taxon>Anthemideae</taxon>
        <taxon>Anthemidinae</taxon>
        <taxon>Tanacetum</taxon>
    </lineage>
</organism>
<protein>
    <submittedName>
        <fullName evidence="2">Uncharacterized protein</fullName>
    </submittedName>
</protein>
<name>A0A699X171_TANCI</name>
<sequence length="83" mass="8734">PSFRLHAELGHSAAAGPVSRQRPPTGFASAAMGRRAQLRLLSVSSATGSILPTGHIPPFFHRRNPSVLARPVAYGAITNAHIT</sequence>
<comment type="caution">
    <text evidence="2">The sequence shown here is derived from an EMBL/GenBank/DDBJ whole genome shotgun (WGS) entry which is preliminary data.</text>
</comment>
<evidence type="ECO:0000313" key="2">
    <source>
        <dbReference type="EMBL" id="GFD53507.1"/>
    </source>
</evidence>
<proteinExistence type="predicted"/>
<reference evidence="2" key="1">
    <citation type="journal article" date="2019" name="Sci. Rep.">
        <title>Draft genome of Tanacetum cinerariifolium, the natural source of mosquito coil.</title>
        <authorList>
            <person name="Yamashiro T."/>
            <person name="Shiraishi A."/>
            <person name="Satake H."/>
            <person name="Nakayama K."/>
        </authorList>
    </citation>
    <scope>NUCLEOTIDE SEQUENCE</scope>
</reference>
<evidence type="ECO:0000256" key="1">
    <source>
        <dbReference type="SAM" id="MobiDB-lite"/>
    </source>
</evidence>
<feature type="non-terminal residue" evidence="2">
    <location>
        <position position="83"/>
    </location>
</feature>